<dbReference type="SMART" id="SM00360">
    <property type="entry name" value="RRM"/>
    <property type="match status" value="1"/>
</dbReference>
<dbReference type="InterPro" id="IPR006569">
    <property type="entry name" value="CID_dom"/>
</dbReference>
<dbReference type="Gene3D" id="1.10.10.790">
    <property type="entry name" value="Surp module"/>
    <property type="match status" value="1"/>
</dbReference>
<dbReference type="Pfam" id="PF01805">
    <property type="entry name" value="Surp"/>
    <property type="match status" value="1"/>
</dbReference>
<dbReference type="InterPro" id="IPR012677">
    <property type="entry name" value="Nucleotide-bd_a/b_plait_sf"/>
</dbReference>
<proteinExistence type="predicted"/>
<dbReference type="EMBL" id="LSSM01001395">
    <property type="protein sequence ID" value="OMJ26719.1"/>
    <property type="molecule type" value="Genomic_DNA"/>
</dbReference>
<dbReference type="SUPFAM" id="SSF48464">
    <property type="entry name" value="ENTH/VHS domain"/>
    <property type="match status" value="1"/>
</dbReference>
<organism evidence="6 7">
    <name type="scientific">Smittium culicis</name>
    <dbReference type="NCBI Taxonomy" id="133412"/>
    <lineage>
        <taxon>Eukaryota</taxon>
        <taxon>Fungi</taxon>
        <taxon>Fungi incertae sedis</taxon>
        <taxon>Zoopagomycota</taxon>
        <taxon>Kickxellomycotina</taxon>
        <taxon>Harpellomycetes</taxon>
        <taxon>Harpellales</taxon>
        <taxon>Legeriomycetaceae</taxon>
        <taxon>Smittium</taxon>
    </lineage>
</organism>
<dbReference type="Pfam" id="PF04818">
    <property type="entry name" value="CID"/>
    <property type="match status" value="1"/>
</dbReference>
<name>A0A1R1YIH3_9FUNG</name>
<dbReference type="PANTHER" id="PTHR23140:SF0">
    <property type="entry name" value="U2 SNRNP-ASSOCIATED SURP MOTIF-CONTAINING PROTEIN"/>
    <property type="match status" value="1"/>
</dbReference>
<dbReference type="Gene3D" id="3.30.70.330">
    <property type="match status" value="1"/>
</dbReference>
<feature type="domain" description="SURP motif" evidence="4">
    <location>
        <begin position="202"/>
        <end position="245"/>
    </location>
</feature>
<dbReference type="PANTHER" id="PTHR23140">
    <property type="entry name" value="RNA PROCESSING PROTEIN LD23810P"/>
    <property type="match status" value="1"/>
</dbReference>
<dbReference type="GO" id="GO:0005634">
    <property type="term" value="C:nucleus"/>
    <property type="evidence" value="ECO:0007669"/>
    <property type="project" value="TreeGrafter"/>
</dbReference>
<dbReference type="PROSITE" id="PS50128">
    <property type="entry name" value="SURP"/>
    <property type="match status" value="1"/>
</dbReference>
<dbReference type="InterPro" id="IPR000504">
    <property type="entry name" value="RRM_dom"/>
</dbReference>
<dbReference type="InterPro" id="IPR051485">
    <property type="entry name" value="SR-CTD_assoc_factor"/>
</dbReference>
<evidence type="ECO:0000259" key="4">
    <source>
        <dbReference type="PROSITE" id="PS50128"/>
    </source>
</evidence>
<protein>
    <submittedName>
        <fullName evidence="6">U2 snRNP-associated SURP motif-containing protein</fullName>
    </submittedName>
</protein>
<dbReference type="GO" id="GO:0006396">
    <property type="term" value="P:RNA processing"/>
    <property type="evidence" value="ECO:0007669"/>
    <property type="project" value="InterPro"/>
</dbReference>
<dbReference type="InterPro" id="IPR000061">
    <property type="entry name" value="Surp"/>
</dbReference>
<feature type="domain" description="RRM" evidence="3">
    <location>
        <begin position="50"/>
        <end position="131"/>
    </location>
</feature>
<dbReference type="Gene3D" id="1.25.40.90">
    <property type="match status" value="1"/>
</dbReference>
<reference evidence="7" key="1">
    <citation type="submission" date="2017-01" db="EMBL/GenBank/DDBJ databases">
        <authorList>
            <person name="Wang Y."/>
            <person name="White M."/>
            <person name="Kvist S."/>
            <person name="Moncalvo J.-M."/>
        </authorList>
    </citation>
    <scope>NUCLEOTIDE SEQUENCE [LARGE SCALE GENOMIC DNA]</scope>
    <source>
        <strain evidence="7">ID-206-W2</strain>
    </source>
</reference>
<dbReference type="PROSITE" id="PS50102">
    <property type="entry name" value="RRM"/>
    <property type="match status" value="1"/>
</dbReference>
<feature type="domain" description="CID" evidence="5">
    <location>
        <begin position="310"/>
        <end position="455"/>
    </location>
</feature>
<dbReference type="InterPro" id="IPR008942">
    <property type="entry name" value="ENTH_VHS"/>
</dbReference>
<dbReference type="SUPFAM" id="SSF109905">
    <property type="entry name" value="Surp module (SWAP domain)"/>
    <property type="match status" value="1"/>
</dbReference>
<dbReference type="GO" id="GO:0003723">
    <property type="term" value="F:RNA binding"/>
    <property type="evidence" value="ECO:0007669"/>
    <property type="project" value="UniProtKB-UniRule"/>
</dbReference>
<dbReference type="SUPFAM" id="SSF54928">
    <property type="entry name" value="RNA-binding domain, RBD"/>
    <property type="match status" value="1"/>
</dbReference>
<comment type="caution">
    <text evidence="6">The sequence shown here is derived from an EMBL/GenBank/DDBJ whole genome shotgun (WGS) entry which is preliminary data.</text>
</comment>
<dbReference type="Proteomes" id="UP000187429">
    <property type="component" value="Unassembled WGS sequence"/>
</dbReference>
<evidence type="ECO:0000259" key="5">
    <source>
        <dbReference type="PROSITE" id="PS51391"/>
    </source>
</evidence>
<evidence type="ECO:0000259" key="3">
    <source>
        <dbReference type="PROSITE" id="PS50102"/>
    </source>
</evidence>
<dbReference type="SMART" id="SM00582">
    <property type="entry name" value="RPR"/>
    <property type="match status" value="1"/>
</dbReference>
<keyword evidence="7" id="KW-1185">Reference proteome</keyword>
<evidence type="ECO:0000256" key="1">
    <source>
        <dbReference type="ARBA" id="ARBA00022884"/>
    </source>
</evidence>
<dbReference type="SMART" id="SM00648">
    <property type="entry name" value="SWAP"/>
    <property type="match status" value="1"/>
</dbReference>
<dbReference type="InterPro" id="IPR035967">
    <property type="entry name" value="SWAP/Surp_sf"/>
</dbReference>
<evidence type="ECO:0000313" key="6">
    <source>
        <dbReference type="EMBL" id="OMJ26719.1"/>
    </source>
</evidence>
<dbReference type="Pfam" id="PF00076">
    <property type="entry name" value="RRM_1"/>
    <property type="match status" value="1"/>
</dbReference>
<evidence type="ECO:0000256" key="2">
    <source>
        <dbReference type="PROSITE-ProRule" id="PRU00176"/>
    </source>
</evidence>
<dbReference type="OrthoDB" id="377209at2759"/>
<evidence type="ECO:0000313" key="7">
    <source>
        <dbReference type="Proteomes" id="UP000187429"/>
    </source>
</evidence>
<keyword evidence="1 2" id="KW-0694">RNA-binding</keyword>
<accession>A0A1R1YIH3</accession>
<gene>
    <name evidence="6" type="ORF">AYI69_g3868</name>
</gene>
<sequence>MAGNSPSIPSHPSTNYNLDTLTLLISSIICSYKAFEDSPGSHEIGDETTTNLYVGNLCPQVNEEMLLKRFSKYGPIGSVKIMWPRKKDEIDRGRNSGFVSFMDRNSAAAALKEMDGFILMDFEMRVCWGKSVPIPQNPIFVHGQEFSSSSIPSGLPFNAKIPSRSFSEIDTPANLLPEKIQSDSIIPEVHVTKPTDPKTLKLIHRTIEYVIRFGSKFEQIIIGKELNSPNFRFLSDYNTPEHVYYRWKLFSLLNGDTVDQWKSDMFYMYNEGPIWVPPEAPMINDENAYLSNSSQEEEDEQKTGSSKALLGKIATIRLTKRLKTMNVNRASIAKSMAFIIEHAEAADKITQIIAQFQFNADTDPQALLARLYLVSDTLHNCSAQVSNAWRYRQCFEKILPDMFKVLVISYKSIASRLKAEHFRVKVLTVLALWEYWLVFPTQYIHSLAAGFYIKS</sequence>
<dbReference type="AlphaFoldDB" id="A0A1R1YIH3"/>
<dbReference type="InterPro" id="IPR035979">
    <property type="entry name" value="RBD_domain_sf"/>
</dbReference>
<dbReference type="PROSITE" id="PS51391">
    <property type="entry name" value="CID"/>
    <property type="match status" value="1"/>
</dbReference>